<dbReference type="VEuPathDB" id="PlasmoDB:AK88_01765"/>
<dbReference type="OrthoDB" id="428974at2759"/>
<keyword evidence="3" id="KW-1185">Reference proteome</keyword>
<dbReference type="PANTHER" id="PTHR43798">
    <property type="entry name" value="MONOACYLGLYCEROL LIPASE"/>
    <property type="match status" value="1"/>
</dbReference>
<evidence type="ECO:0000313" key="3">
    <source>
        <dbReference type="Proteomes" id="UP000054561"/>
    </source>
</evidence>
<dbReference type="InterPro" id="IPR050266">
    <property type="entry name" value="AB_hydrolase_sf"/>
</dbReference>
<dbReference type="Proteomes" id="UP000054561">
    <property type="component" value="Unassembled WGS sequence"/>
</dbReference>
<gene>
    <name evidence="2" type="ORF">AK88_01765</name>
</gene>
<dbReference type="AlphaFoldDB" id="A0A0D9QS25"/>
<dbReference type="OMA" id="ECCHLVI"/>
<protein>
    <recommendedName>
        <fullName evidence="1">Serine aminopeptidase S33 domain-containing protein</fullName>
    </recommendedName>
</protein>
<proteinExistence type="predicted"/>
<dbReference type="Gene3D" id="3.40.50.1820">
    <property type="entry name" value="alpha/beta hydrolase"/>
    <property type="match status" value="1"/>
</dbReference>
<evidence type="ECO:0000259" key="1">
    <source>
        <dbReference type="Pfam" id="PF12146"/>
    </source>
</evidence>
<dbReference type="RefSeq" id="XP_012334823.1">
    <property type="nucleotide sequence ID" value="XM_012479400.1"/>
</dbReference>
<dbReference type="GO" id="GO:0016020">
    <property type="term" value="C:membrane"/>
    <property type="evidence" value="ECO:0007669"/>
    <property type="project" value="TreeGrafter"/>
</dbReference>
<dbReference type="Pfam" id="PF12146">
    <property type="entry name" value="Hydrolase_4"/>
    <property type="match status" value="1"/>
</dbReference>
<dbReference type="InterPro" id="IPR029058">
    <property type="entry name" value="AB_hydrolase_fold"/>
</dbReference>
<evidence type="ECO:0000313" key="2">
    <source>
        <dbReference type="EMBL" id="KJP88486.1"/>
    </source>
</evidence>
<dbReference type="PANTHER" id="PTHR43798:SF33">
    <property type="entry name" value="HYDROLASE, PUTATIVE (AFU_ORTHOLOGUE AFUA_2G14860)-RELATED"/>
    <property type="match status" value="1"/>
</dbReference>
<name>A0A0D9QS25_PLAFR</name>
<reference evidence="2 3" key="1">
    <citation type="submission" date="2014-03" db="EMBL/GenBank/DDBJ databases">
        <title>The Genome Sequence of Plasmodium fragile nilgiri.</title>
        <authorList>
            <consortium name="The Broad Institute Genomics Platform"/>
            <consortium name="The Broad Institute Genome Sequencing Center for Infectious Disease"/>
            <person name="Neafsey D."/>
            <person name="Duraisingh M."/>
            <person name="Young S.K."/>
            <person name="Zeng Q."/>
            <person name="Gargeya S."/>
            <person name="Abouelleil A."/>
            <person name="Alvarado L."/>
            <person name="Chapman S.B."/>
            <person name="Gainer-Dewar J."/>
            <person name="Goldberg J."/>
            <person name="Griggs A."/>
            <person name="Gujja S."/>
            <person name="Hansen M."/>
            <person name="Howarth C."/>
            <person name="Imamovic A."/>
            <person name="Larimer J."/>
            <person name="Pearson M."/>
            <person name="Poon T.W."/>
            <person name="Priest M."/>
            <person name="Roberts A."/>
            <person name="Saif S."/>
            <person name="Shea T."/>
            <person name="Sykes S."/>
            <person name="Wortman J."/>
            <person name="Nusbaum C."/>
            <person name="Birren B."/>
        </authorList>
    </citation>
    <scope>NUCLEOTIDE SEQUENCE [LARGE SCALE GENOMIC DNA]</scope>
    <source>
        <strain evidence="3">nilgiri</strain>
    </source>
</reference>
<dbReference type="GeneID" id="24267079"/>
<feature type="domain" description="Serine aminopeptidase S33" evidence="1">
    <location>
        <begin position="52"/>
        <end position="301"/>
    </location>
</feature>
<accession>A0A0D9QS25</accession>
<organism evidence="2 3">
    <name type="scientific">Plasmodium fragile</name>
    <dbReference type="NCBI Taxonomy" id="5857"/>
    <lineage>
        <taxon>Eukaryota</taxon>
        <taxon>Sar</taxon>
        <taxon>Alveolata</taxon>
        <taxon>Apicomplexa</taxon>
        <taxon>Aconoidasida</taxon>
        <taxon>Haemosporida</taxon>
        <taxon>Plasmodiidae</taxon>
        <taxon>Plasmodium</taxon>
        <taxon>Plasmodium (Plasmodium)</taxon>
    </lineage>
</organism>
<sequence length="314" mass="36326">MISSSKIAYEYVTCTKGRTFIVYSKNLPSKESTTCNSSSCSLQRDSNSASNHEKAIVLLLHGLNGGTHQYEKLMNSLVYVNHAFISLDFYGHGNSVLSKNLNKFTERLYTEQIYDVLRNKNILDATFIIVAFSMGCIIATHLSSENKIHIKKFCLISAAGLAKPRHRFLIFLLKYNIRICLRLAKKYSHLMISEDAVKNEYYNFENNVEDAMKRYSILRENHEKFIETFLKVLTGTNVQNSKKQYAALFKTNVDILFIYGKEDKLTPYTYTVKFLEKKKKYTQNVKMIVLPECCHLVIHEKYAELVQLLLQFLQ</sequence>
<dbReference type="EMBL" id="KQ001660">
    <property type="protein sequence ID" value="KJP88486.1"/>
    <property type="molecule type" value="Genomic_DNA"/>
</dbReference>
<dbReference type="SUPFAM" id="SSF53474">
    <property type="entry name" value="alpha/beta-Hydrolases"/>
    <property type="match status" value="1"/>
</dbReference>
<dbReference type="InterPro" id="IPR022742">
    <property type="entry name" value="Hydrolase_4"/>
</dbReference>